<dbReference type="GO" id="GO:0008474">
    <property type="term" value="F:palmitoyl-(protein) hydrolase activity"/>
    <property type="evidence" value="ECO:0007669"/>
    <property type="project" value="UniProtKB-EC"/>
</dbReference>
<organism evidence="11 12">
    <name type="scientific">Bursaphelenchus okinawaensis</name>
    <dbReference type="NCBI Taxonomy" id="465554"/>
    <lineage>
        <taxon>Eukaryota</taxon>
        <taxon>Metazoa</taxon>
        <taxon>Ecdysozoa</taxon>
        <taxon>Nematoda</taxon>
        <taxon>Chromadorea</taxon>
        <taxon>Rhabditida</taxon>
        <taxon>Tylenchina</taxon>
        <taxon>Tylenchomorpha</taxon>
        <taxon>Aphelenchoidea</taxon>
        <taxon>Aphelenchoididae</taxon>
        <taxon>Bursaphelenchus</taxon>
    </lineage>
</organism>
<dbReference type="InterPro" id="IPR029058">
    <property type="entry name" value="AB_hydrolase_fold"/>
</dbReference>
<proteinExistence type="inferred from homology"/>
<comment type="caution">
    <text evidence="11">The sequence shown here is derived from an EMBL/GenBank/DDBJ whole genome shotgun (WGS) entry which is preliminary data.</text>
</comment>
<evidence type="ECO:0000313" key="12">
    <source>
        <dbReference type="Proteomes" id="UP000614601"/>
    </source>
</evidence>
<accession>A0A811LC50</accession>
<keyword evidence="12" id="KW-1185">Reference proteome</keyword>
<evidence type="ECO:0000256" key="3">
    <source>
        <dbReference type="ARBA" id="ARBA00014212"/>
    </source>
</evidence>
<dbReference type="FunFam" id="3.40.50.1820:FF:000107">
    <property type="entry name" value="Palmitoyl-protein thioesterase 1"/>
    <property type="match status" value="1"/>
</dbReference>
<dbReference type="PANTHER" id="PTHR11247">
    <property type="entry name" value="PALMITOYL-PROTEIN THIOESTERASE/DOLICHYLDIPHOSPHATASE 1"/>
    <property type="match status" value="1"/>
</dbReference>
<dbReference type="Proteomes" id="UP000783686">
    <property type="component" value="Unassembled WGS sequence"/>
</dbReference>
<feature type="chain" id="PRO_5035682002" description="Palmitoyl-protein thioesterase 1" evidence="10">
    <location>
        <begin position="19"/>
        <end position="296"/>
    </location>
</feature>
<feature type="signal peptide" evidence="10">
    <location>
        <begin position="1"/>
        <end position="18"/>
    </location>
</feature>
<reference evidence="11" key="1">
    <citation type="submission" date="2020-09" db="EMBL/GenBank/DDBJ databases">
        <authorList>
            <person name="Kikuchi T."/>
        </authorList>
    </citation>
    <scope>NUCLEOTIDE SEQUENCE</scope>
    <source>
        <strain evidence="11">SH1</strain>
    </source>
</reference>
<dbReference type="Pfam" id="PF02089">
    <property type="entry name" value="Palm_thioest"/>
    <property type="match status" value="1"/>
</dbReference>
<dbReference type="Proteomes" id="UP000614601">
    <property type="component" value="Unassembled WGS sequence"/>
</dbReference>
<dbReference type="OrthoDB" id="10263094at2759"/>
<evidence type="ECO:0000256" key="7">
    <source>
        <dbReference type="ARBA" id="ARBA00023180"/>
    </source>
</evidence>
<dbReference type="AlphaFoldDB" id="A0A811LC50"/>
<evidence type="ECO:0000256" key="4">
    <source>
        <dbReference type="ARBA" id="ARBA00022729"/>
    </source>
</evidence>
<evidence type="ECO:0000256" key="1">
    <source>
        <dbReference type="ARBA" id="ARBA00010758"/>
    </source>
</evidence>
<dbReference type="Gene3D" id="3.40.50.1820">
    <property type="entry name" value="alpha/beta hydrolase"/>
    <property type="match status" value="1"/>
</dbReference>
<evidence type="ECO:0000256" key="2">
    <source>
        <dbReference type="ARBA" id="ARBA00012423"/>
    </source>
</evidence>
<dbReference type="GO" id="GO:0005764">
    <property type="term" value="C:lysosome"/>
    <property type="evidence" value="ECO:0007669"/>
    <property type="project" value="TreeGrafter"/>
</dbReference>
<comment type="catalytic activity">
    <reaction evidence="9">
        <text>S-hexadecanoyl-L-cysteinyl-[protein] + H2O = L-cysteinyl-[protein] + hexadecanoate + H(+)</text>
        <dbReference type="Rhea" id="RHEA:19233"/>
        <dbReference type="Rhea" id="RHEA-COMP:10131"/>
        <dbReference type="Rhea" id="RHEA-COMP:11032"/>
        <dbReference type="ChEBI" id="CHEBI:7896"/>
        <dbReference type="ChEBI" id="CHEBI:15377"/>
        <dbReference type="ChEBI" id="CHEBI:15378"/>
        <dbReference type="ChEBI" id="CHEBI:29950"/>
        <dbReference type="ChEBI" id="CHEBI:74151"/>
        <dbReference type="EC" id="3.1.2.22"/>
    </reaction>
    <physiologicalReaction direction="left-to-right" evidence="9">
        <dbReference type="Rhea" id="RHEA:19234"/>
    </physiologicalReaction>
</comment>
<dbReference type="SUPFAM" id="SSF53474">
    <property type="entry name" value="alpha/beta-Hydrolases"/>
    <property type="match status" value="1"/>
</dbReference>
<comment type="similarity">
    <text evidence="1">Belongs to the palmitoyl-protein thioesterase family.</text>
</comment>
<keyword evidence="6" id="KW-1015">Disulfide bond</keyword>
<dbReference type="PRINTS" id="PR00414">
    <property type="entry name" value="PPTHIESTRASE"/>
</dbReference>
<evidence type="ECO:0000256" key="6">
    <source>
        <dbReference type="ARBA" id="ARBA00023157"/>
    </source>
</evidence>
<dbReference type="PANTHER" id="PTHR11247:SF8">
    <property type="entry name" value="PALMITOYL-PROTEIN THIOESTERASE 1"/>
    <property type="match status" value="1"/>
</dbReference>
<keyword evidence="7" id="KW-0325">Glycoprotein</keyword>
<dbReference type="EMBL" id="CAJFCW020000005">
    <property type="protein sequence ID" value="CAG9120239.1"/>
    <property type="molecule type" value="Genomic_DNA"/>
</dbReference>
<dbReference type="EC" id="3.1.2.22" evidence="2"/>
<evidence type="ECO:0000256" key="5">
    <source>
        <dbReference type="ARBA" id="ARBA00022801"/>
    </source>
</evidence>
<keyword evidence="5" id="KW-0378">Hydrolase</keyword>
<sequence length="296" mass="33505">MWRLVTVIFAVTIANIASEPTPIVIWHGMGDSCCNPLSMGRIKKIIKENGPENVYVKSLMFGSNVVTDTEKGFFANMNDLVADACKQLKEDPKIGDSYHSVGFSQGGLFLRALAQRCDYPVPKSVVSIGGPQHGVYGFPHCPGSVGICNTVRRLLNTGAYLGFVQNALVQAQYWDDPYLRDDFRNKSIFLADVNCARECDQDRYRKNLVRLENLVLVKFLRDTMVVPKETEWFGYYPDNNVTNVVTLRDSDLYKNDLISLKELDDNGKLHFLTVDADHLHITNEFFVNEIVKKYFS</sequence>
<evidence type="ECO:0000256" key="10">
    <source>
        <dbReference type="SAM" id="SignalP"/>
    </source>
</evidence>
<evidence type="ECO:0000313" key="11">
    <source>
        <dbReference type="EMBL" id="CAD5224829.1"/>
    </source>
</evidence>
<evidence type="ECO:0000256" key="8">
    <source>
        <dbReference type="ARBA" id="ARBA00031934"/>
    </source>
</evidence>
<keyword evidence="4 10" id="KW-0732">Signal</keyword>
<dbReference type="GO" id="GO:0006898">
    <property type="term" value="P:receptor-mediated endocytosis"/>
    <property type="evidence" value="ECO:0007669"/>
    <property type="project" value="TreeGrafter"/>
</dbReference>
<name>A0A811LC50_9BILA</name>
<dbReference type="InterPro" id="IPR002472">
    <property type="entry name" value="Palm_thioest"/>
</dbReference>
<evidence type="ECO:0000256" key="9">
    <source>
        <dbReference type="ARBA" id="ARBA00047409"/>
    </source>
</evidence>
<gene>
    <name evidence="11" type="ORF">BOKJ2_LOCUS11274</name>
</gene>
<protein>
    <recommendedName>
        <fullName evidence="3">Palmitoyl-protein thioesterase 1</fullName>
        <ecNumber evidence="2">3.1.2.22</ecNumber>
    </recommendedName>
    <alternativeName>
        <fullName evidence="8">Palmitoyl-protein hydrolase 1</fullName>
    </alternativeName>
</protein>
<dbReference type="EMBL" id="CAJFDH010000005">
    <property type="protein sequence ID" value="CAD5224829.1"/>
    <property type="molecule type" value="Genomic_DNA"/>
</dbReference>